<dbReference type="SUPFAM" id="SSF49899">
    <property type="entry name" value="Concanavalin A-like lectins/glucanases"/>
    <property type="match status" value="1"/>
</dbReference>
<feature type="compositionally biased region" description="Polar residues" evidence="9">
    <location>
        <begin position="17"/>
        <end position="28"/>
    </location>
</feature>
<accession>A0ABP7NYS8</accession>
<keyword evidence="2 8" id="KW-0349">Heme</keyword>
<dbReference type="PROSITE" id="PS51007">
    <property type="entry name" value="CYTC"/>
    <property type="match status" value="2"/>
</dbReference>
<reference evidence="12" key="1">
    <citation type="journal article" date="2019" name="Int. J. Syst. Evol. Microbiol.">
        <title>The Global Catalogue of Microorganisms (GCM) 10K type strain sequencing project: providing services to taxonomists for standard genome sequencing and annotation.</title>
        <authorList>
            <consortium name="The Broad Institute Genomics Platform"/>
            <consortium name="The Broad Institute Genome Sequencing Center for Infectious Disease"/>
            <person name="Wu L."/>
            <person name="Ma J."/>
        </authorList>
    </citation>
    <scope>NUCLEOTIDE SEQUENCE [LARGE SCALE GENOMIC DNA]</scope>
    <source>
        <strain evidence="12">JCM 17555</strain>
    </source>
</reference>
<comment type="subcellular location">
    <subcellularLocation>
        <location evidence="1">Cell envelope</location>
    </subcellularLocation>
</comment>
<dbReference type="InterPro" id="IPR013320">
    <property type="entry name" value="ConA-like_dom_sf"/>
</dbReference>
<dbReference type="Gene3D" id="2.60.120.200">
    <property type="match status" value="1"/>
</dbReference>
<dbReference type="Gene3D" id="1.10.760.10">
    <property type="entry name" value="Cytochrome c-like domain"/>
    <property type="match status" value="2"/>
</dbReference>
<feature type="region of interest" description="Disordered" evidence="9">
    <location>
        <begin position="1"/>
        <end position="30"/>
    </location>
</feature>
<dbReference type="Pfam" id="PF13385">
    <property type="entry name" value="Laminin_G_3"/>
    <property type="match status" value="1"/>
</dbReference>
<keyword evidence="4" id="KW-0732">Signal</keyword>
<evidence type="ECO:0000256" key="8">
    <source>
        <dbReference type="PROSITE-ProRule" id="PRU00433"/>
    </source>
</evidence>
<evidence type="ECO:0000256" key="6">
    <source>
        <dbReference type="ARBA" id="ARBA00023004"/>
    </source>
</evidence>
<evidence type="ECO:0000313" key="12">
    <source>
        <dbReference type="Proteomes" id="UP001501337"/>
    </source>
</evidence>
<protein>
    <recommendedName>
        <fullName evidence="10">Cytochrome c domain-containing protein</fullName>
    </recommendedName>
</protein>
<keyword evidence="3 8" id="KW-0479">Metal-binding</keyword>
<keyword evidence="6 8" id="KW-0408">Iron</keyword>
<dbReference type="RefSeq" id="WP_344804711.1">
    <property type="nucleotide sequence ID" value="NZ_BAABBO010000007.1"/>
</dbReference>
<evidence type="ECO:0000256" key="2">
    <source>
        <dbReference type="ARBA" id="ARBA00022617"/>
    </source>
</evidence>
<dbReference type="EMBL" id="BAABBO010000007">
    <property type="protein sequence ID" value="GAA3956719.1"/>
    <property type="molecule type" value="Genomic_DNA"/>
</dbReference>
<sequence>MSPSDDDGNDNPNPVNEAQSTGKFSSPNAALYSLNDSRSRAFPRVINTPFEGNGHSETWDGRVFVAKRTGGWYAQAFRPERIERNSDGSIDFTRQNAFGNRVTLELESDAPGGNLNWLAIVPDSAVSGENPYPSDAAGRFSTSGSYSTYKAIVYHTIQRDGHSRNMGYRTATFIVSNANTRDAQVSSAELTSSFRSLRLQSGAQFMCIEPSVTLDGMLIVCQGHPEDPGRIDNLVYSWNPVANATASWRTPNSIANMYWDDRNQTVGGMPFRTRFPIAESPLLDAAGNEYRRNDLVKGAYPWISHDGSELFYQASREGVNARRTATTVVGRWTGGVFRHIDGPINPYRHVRNRLFVSSPGAFTTMWTPYKDVDDLKIPYSVRGPSYPVFGSNSRDYTEVGFDDYLDGNFVLYFGMNEQIDRDGGYQRTRTPDTSGNFNNGTLVGAKFPLEYNNRDEIVGRFGQAIYFGNGQYVEVAKNRGWDTLDKGFTVDFWVRKMNGSGTVRLFNLNGGIEISLLNGSTLSATVTDTANTRLSLNGSSIATNSWTHVALTVDSASSQMQLYVDGRMVASRSTSNFGSVRTSGSLRVGPESSNALLILDEVKVSNVARTAYEIGHYANVRTNKAANSALMNSIPSHLSDLRFNVTGVDNFSSAAADLGEELFNDVILSRQRTTSCATCHNPTQAFTDGLPIAQGNEPTDAGVRNTPMLLNRLFSSMQGWSGLDETLDVQALTPIQASHEMNLPMTEAVQRLRANSSYNSRFQQVFGQAPSADTIAQALASFQAVQFAPRTRVDSFLAGNASALNPAEKRGLDLFQNKARCAGCHAGDNFTDETFRHNGLTTDSDPGRAEVSGRDRDFQLFKVPSLRELVSTAPYMHNGSLGSLEAVVSAYNDGGFGDPMADTDIRPLRLTSAERDDLVAFLRALSAD</sequence>
<evidence type="ECO:0000256" key="5">
    <source>
        <dbReference type="ARBA" id="ARBA00023002"/>
    </source>
</evidence>
<keyword evidence="5" id="KW-0560">Oxidoreductase</keyword>
<evidence type="ECO:0000256" key="7">
    <source>
        <dbReference type="ARBA" id="ARBA00023157"/>
    </source>
</evidence>
<dbReference type="PANTHER" id="PTHR30600">
    <property type="entry name" value="CYTOCHROME C PEROXIDASE-RELATED"/>
    <property type="match status" value="1"/>
</dbReference>
<evidence type="ECO:0000256" key="3">
    <source>
        <dbReference type="ARBA" id="ARBA00022723"/>
    </source>
</evidence>
<dbReference type="InterPro" id="IPR006558">
    <property type="entry name" value="LamG-like"/>
</dbReference>
<feature type="domain" description="Cytochrome c" evidence="10">
    <location>
        <begin position="654"/>
        <end position="756"/>
    </location>
</feature>
<dbReference type="Pfam" id="PF03150">
    <property type="entry name" value="CCP_MauG"/>
    <property type="match status" value="1"/>
</dbReference>
<proteinExistence type="predicted"/>
<evidence type="ECO:0000256" key="4">
    <source>
        <dbReference type="ARBA" id="ARBA00022729"/>
    </source>
</evidence>
<evidence type="ECO:0000313" key="11">
    <source>
        <dbReference type="EMBL" id="GAA3956719.1"/>
    </source>
</evidence>
<dbReference type="InterPro" id="IPR009056">
    <property type="entry name" value="Cyt_c-like_dom"/>
</dbReference>
<evidence type="ECO:0000256" key="1">
    <source>
        <dbReference type="ARBA" id="ARBA00004196"/>
    </source>
</evidence>
<name>A0ABP7NYS8_9GAMM</name>
<dbReference type="SUPFAM" id="SSF46626">
    <property type="entry name" value="Cytochrome c"/>
    <property type="match status" value="2"/>
</dbReference>
<dbReference type="InterPro" id="IPR004852">
    <property type="entry name" value="Di-haem_cyt_c_peroxidsae"/>
</dbReference>
<dbReference type="SMART" id="SM00560">
    <property type="entry name" value="LamGL"/>
    <property type="match status" value="1"/>
</dbReference>
<dbReference type="InterPro" id="IPR051395">
    <property type="entry name" value="Cytochrome_c_Peroxidase/MauG"/>
</dbReference>
<evidence type="ECO:0000256" key="9">
    <source>
        <dbReference type="SAM" id="MobiDB-lite"/>
    </source>
</evidence>
<gene>
    <name evidence="11" type="ORF">GCM10022278_14080</name>
</gene>
<dbReference type="Proteomes" id="UP001501337">
    <property type="component" value="Unassembled WGS sequence"/>
</dbReference>
<dbReference type="InterPro" id="IPR036909">
    <property type="entry name" value="Cyt_c-like_dom_sf"/>
</dbReference>
<keyword evidence="7" id="KW-1015">Disulfide bond</keyword>
<comment type="caution">
    <text evidence="11">The sequence shown here is derived from an EMBL/GenBank/DDBJ whole genome shotgun (WGS) entry which is preliminary data.</text>
</comment>
<feature type="domain" description="Cytochrome c" evidence="10">
    <location>
        <begin position="806"/>
        <end position="926"/>
    </location>
</feature>
<organism evidence="11 12">
    <name type="scientific">Allohahella marinimesophila</name>
    <dbReference type="NCBI Taxonomy" id="1054972"/>
    <lineage>
        <taxon>Bacteria</taxon>
        <taxon>Pseudomonadati</taxon>
        <taxon>Pseudomonadota</taxon>
        <taxon>Gammaproteobacteria</taxon>
        <taxon>Oceanospirillales</taxon>
        <taxon>Hahellaceae</taxon>
        <taxon>Allohahella</taxon>
    </lineage>
</organism>
<evidence type="ECO:0000259" key="10">
    <source>
        <dbReference type="PROSITE" id="PS51007"/>
    </source>
</evidence>
<keyword evidence="12" id="KW-1185">Reference proteome</keyword>